<evidence type="ECO:0000313" key="2">
    <source>
        <dbReference type="EMBL" id="RDJ14856.1"/>
    </source>
</evidence>
<dbReference type="Proteomes" id="UP000254939">
    <property type="component" value="Unassembled WGS sequence"/>
</dbReference>
<keyword evidence="1" id="KW-1133">Transmembrane helix</keyword>
<name>A0A370KUP6_9HYPH</name>
<protein>
    <recommendedName>
        <fullName evidence="4">DoxX family protein</fullName>
    </recommendedName>
</protein>
<keyword evidence="1" id="KW-0812">Transmembrane</keyword>
<sequence>MYLAVILLLMLVLPLGSVVAEVHWNADANLVFLIGKWFVFWGVGLRLLMASLKQIINPAFTAETIFGVTDHKAQSLVQEIGFGNLSIGMLGVLSLFAPQWIVPAAIIGCLFFGLAGLKHLLERARNRSRTIAMASDLWLFFVLAFYLSAAFFQNSR</sequence>
<evidence type="ECO:0000256" key="1">
    <source>
        <dbReference type="SAM" id="Phobius"/>
    </source>
</evidence>
<feature type="transmembrane region" description="Helical" evidence="1">
    <location>
        <begin position="30"/>
        <end position="48"/>
    </location>
</feature>
<keyword evidence="1" id="KW-0472">Membrane</keyword>
<reference evidence="2 3" key="1">
    <citation type="submission" date="2017-03" db="EMBL/GenBank/DDBJ databases">
        <title>Genome analysis of Rhizobial strains effectives or ineffectives for nitrogen fixation isolated from bean seeds.</title>
        <authorList>
            <person name="Peralta H."/>
            <person name="Aguilar-Vera A."/>
            <person name="Mora Y."/>
            <person name="Vargas-Lagunas C."/>
            <person name="Girard L."/>
            <person name="Mora J."/>
        </authorList>
    </citation>
    <scope>NUCLEOTIDE SEQUENCE [LARGE SCALE GENOMIC DNA]</scope>
    <source>
        <strain evidence="2 3">CCGM3</strain>
    </source>
</reference>
<dbReference type="Pfam" id="PF20589">
    <property type="entry name" value="DUF6790"/>
    <property type="match status" value="1"/>
</dbReference>
<dbReference type="EMBL" id="NAAC01000005">
    <property type="protein sequence ID" value="RDJ14856.1"/>
    <property type="molecule type" value="Genomic_DNA"/>
</dbReference>
<dbReference type="RefSeq" id="WP_114711852.1">
    <property type="nucleotide sequence ID" value="NZ_KZ857258.1"/>
</dbReference>
<dbReference type="InterPro" id="IPR046740">
    <property type="entry name" value="DUF6790"/>
</dbReference>
<evidence type="ECO:0000313" key="3">
    <source>
        <dbReference type="Proteomes" id="UP000254939"/>
    </source>
</evidence>
<comment type="caution">
    <text evidence="2">The sequence shown here is derived from an EMBL/GenBank/DDBJ whole genome shotgun (WGS) entry which is preliminary data.</text>
</comment>
<accession>A0A370KUP6</accession>
<evidence type="ECO:0008006" key="4">
    <source>
        <dbReference type="Google" id="ProtNLM"/>
    </source>
</evidence>
<feature type="transmembrane region" description="Helical" evidence="1">
    <location>
        <begin position="103"/>
        <end position="121"/>
    </location>
</feature>
<gene>
    <name evidence="2" type="ORF">B5K06_04950</name>
</gene>
<dbReference type="OrthoDB" id="5072157at2"/>
<feature type="transmembrane region" description="Helical" evidence="1">
    <location>
        <begin position="133"/>
        <end position="152"/>
    </location>
</feature>
<organism evidence="2 3">
    <name type="scientific">Rhizobium grahamii</name>
    <dbReference type="NCBI Taxonomy" id="1120045"/>
    <lineage>
        <taxon>Bacteria</taxon>
        <taxon>Pseudomonadati</taxon>
        <taxon>Pseudomonadota</taxon>
        <taxon>Alphaproteobacteria</taxon>
        <taxon>Hyphomicrobiales</taxon>
        <taxon>Rhizobiaceae</taxon>
        <taxon>Rhizobium/Agrobacterium group</taxon>
        <taxon>Rhizobium</taxon>
    </lineage>
</organism>
<dbReference type="AlphaFoldDB" id="A0A370KUP6"/>
<proteinExistence type="predicted"/>